<reference evidence="2" key="1">
    <citation type="submission" date="2022-11" db="UniProtKB">
        <authorList>
            <consortium name="WormBaseParasite"/>
        </authorList>
    </citation>
    <scope>IDENTIFICATION</scope>
</reference>
<evidence type="ECO:0000313" key="1">
    <source>
        <dbReference type="Proteomes" id="UP000887565"/>
    </source>
</evidence>
<name>A0A915IK55_ROMCU</name>
<keyword evidence="1" id="KW-1185">Reference proteome</keyword>
<organism evidence="1 2">
    <name type="scientific">Romanomermis culicivorax</name>
    <name type="common">Nematode worm</name>
    <dbReference type="NCBI Taxonomy" id="13658"/>
    <lineage>
        <taxon>Eukaryota</taxon>
        <taxon>Metazoa</taxon>
        <taxon>Ecdysozoa</taxon>
        <taxon>Nematoda</taxon>
        <taxon>Enoplea</taxon>
        <taxon>Dorylaimia</taxon>
        <taxon>Mermithida</taxon>
        <taxon>Mermithoidea</taxon>
        <taxon>Mermithidae</taxon>
        <taxon>Romanomermis</taxon>
    </lineage>
</organism>
<dbReference type="AlphaFoldDB" id="A0A915IK55"/>
<accession>A0A915IK55</accession>
<proteinExistence type="predicted"/>
<sequence length="70" mass="8049">GIDIFYEICSLYKYCVEPTFLLSLHLPFQSKWTIVNCRPPGMVGHTVQSARRQSAIYYGPPQSTVDQRIQ</sequence>
<protein>
    <submittedName>
        <fullName evidence="2">Uncharacterized protein</fullName>
    </submittedName>
</protein>
<dbReference type="WBParaSite" id="nRc.2.0.1.t14406-RA">
    <property type="protein sequence ID" value="nRc.2.0.1.t14406-RA"/>
    <property type="gene ID" value="nRc.2.0.1.g14406"/>
</dbReference>
<evidence type="ECO:0000313" key="2">
    <source>
        <dbReference type="WBParaSite" id="nRc.2.0.1.t14406-RA"/>
    </source>
</evidence>
<dbReference type="Proteomes" id="UP000887565">
    <property type="component" value="Unplaced"/>
</dbReference>